<dbReference type="Proteomes" id="UP000225706">
    <property type="component" value="Unassembled WGS sequence"/>
</dbReference>
<evidence type="ECO:0000313" key="3">
    <source>
        <dbReference type="EMBL" id="PFX31780.1"/>
    </source>
</evidence>
<feature type="compositionally biased region" description="Low complexity" evidence="1">
    <location>
        <begin position="1"/>
        <end position="11"/>
    </location>
</feature>
<sequence length="335" mass="37629">MRGMSHQPSPSHDQDSSQKAMIAHQDNLTDALNSLGLTKGATNLSPEAKRHHENVALYMFIGLVAAFLFIATIIITVELYRSGRCTKSLKRKGDKGRTRLENEDDDDEGKMFSVVWVVVICFFFCMVVVIMIVLVHDYKTISVDSLYASCFSNCCYGAKRMSSKDSQQKISDKKRSKKHPPSKSETLSHAPCASPKPKFNILPSERRSEEFFQASQLDKHVFRPRSASICLPGASRNSHSIEAQQSRGRVQGKLRFPSLRQRAKSDGSVEIGVIKGPIPVQRRLSCVLPDVSGREKKPNFRTAPLRQQDVKKLSDNFDPLKSTADNLAKWFRDQT</sequence>
<protein>
    <recommendedName>
        <fullName evidence="5">Transmembrane protein</fullName>
    </recommendedName>
</protein>
<proteinExistence type="predicted"/>
<name>A0A2B4SSA6_STYPI</name>
<dbReference type="Gene3D" id="1.20.1070.10">
    <property type="entry name" value="Rhodopsin 7-helix transmembrane proteins"/>
    <property type="match status" value="1"/>
</dbReference>
<gene>
    <name evidence="3" type="ORF">AWC38_SpisGene3387</name>
</gene>
<keyword evidence="2" id="KW-0472">Membrane</keyword>
<dbReference type="EMBL" id="LSMT01000031">
    <property type="protein sequence ID" value="PFX31780.1"/>
    <property type="molecule type" value="Genomic_DNA"/>
</dbReference>
<accession>A0A2B4SSA6</accession>
<comment type="caution">
    <text evidence="3">The sequence shown here is derived from an EMBL/GenBank/DDBJ whole genome shotgun (WGS) entry which is preliminary data.</text>
</comment>
<feature type="transmembrane region" description="Helical" evidence="2">
    <location>
        <begin position="55"/>
        <end position="77"/>
    </location>
</feature>
<evidence type="ECO:0000313" key="4">
    <source>
        <dbReference type="Proteomes" id="UP000225706"/>
    </source>
</evidence>
<keyword evidence="2" id="KW-0812">Transmembrane</keyword>
<reference evidence="4" key="1">
    <citation type="journal article" date="2017" name="bioRxiv">
        <title>Comparative analysis of the genomes of Stylophora pistillata and Acropora digitifera provides evidence for extensive differences between species of corals.</title>
        <authorList>
            <person name="Voolstra C.R."/>
            <person name="Li Y."/>
            <person name="Liew Y.J."/>
            <person name="Baumgarten S."/>
            <person name="Zoccola D."/>
            <person name="Flot J.-F."/>
            <person name="Tambutte S."/>
            <person name="Allemand D."/>
            <person name="Aranda M."/>
        </authorList>
    </citation>
    <scope>NUCLEOTIDE SEQUENCE [LARGE SCALE GENOMIC DNA]</scope>
</reference>
<keyword evidence="4" id="KW-1185">Reference proteome</keyword>
<evidence type="ECO:0008006" key="5">
    <source>
        <dbReference type="Google" id="ProtNLM"/>
    </source>
</evidence>
<feature type="region of interest" description="Disordered" evidence="1">
    <location>
        <begin position="1"/>
        <end position="20"/>
    </location>
</feature>
<dbReference type="AlphaFoldDB" id="A0A2B4SSA6"/>
<feature type="region of interest" description="Disordered" evidence="1">
    <location>
        <begin position="165"/>
        <end position="196"/>
    </location>
</feature>
<evidence type="ECO:0000256" key="1">
    <source>
        <dbReference type="SAM" id="MobiDB-lite"/>
    </source>
</evidence>
<evidence type="ECO:0000256" key="2">
    <source>
        <dbReference type="SAM" id="Phobius"/>
    </source>
</evidence>
<organism evidence="3 4">
    <name type="scientific">Stylophora pistillata</name>
    <name type="common">Smooth cauliflower coral</name>
    <dbReference type="NCBI Taxonomy" id="50429"/>
    <lineage>
        <taxon>Eukaryota</taxon>
        <taxon>Metazoa</taxon>
        <taxon>Cnidaria</taxon>
        <taxon>Anthozoa</taxon>
        <taxon>Hexacorallia</taxon>
        <taxon>Scleractinia</taxon>
        <taxon>Astrocoeniina</taxon>
        <taxon>Pocilloporidae</taxon>
        <taxon>Stylophora</taxon>
    </lineage>
</organism>
<keyword evidence="2" id="KW-1133">Transmembrane helix</keyword>
<feature type="transmembrane region" description="Helical" evidence="2">
    <location>
        <begin position="114"/>
        <end position="135"/>
    </location>
</feature>